<comment type="caution">
    <text evidence="13">The sequence shown here is derived from an EMBL/GenBank/DDBJ whole genome shotgun (WGS) entry which is preliminary data.</text>
</comment>
<keyword evidence="8 11" id="KW-1133">Transmembrane helix</keyword>
<evidence type="ECO:0000256" key="1">
    <source>
        <dbReference type="ARBA" id="ARBA00004383"/>
    </source>
</evidence>
<protein>
    <submittedName>
        <fullName evidence="13">TonB family protein</fullName>
    </submittedName>
</protein>
<sequence length="335" mass="36863">MNDSVGQSAFGATWASALVERRRALARRPRFLAVLLLCLLLHLSLLAFLLWEDWRFARMAPPVAEEIPVEVINEPPPPKEEQKQPEEEKQPEPEKKEQQKPPPPPPQQEIEKPAFDAPKAESKTKSEVNAPELKELKTPKNEPLKENIAPREDKPQGLKDAQDDEGEAKAPEQAKEKPLDDKTDAEIIERAPPLEKPEPKPEPKDQGPSKKGEANSIADQLAALAPIPDYKLAAPPKPSPVGGGQAKTTYLTILYGLIMPHMHIPPQVRASPFASKGIVAFYIDEMGNLTHQAVYKSSGAPDLDAAALQAVRRAAPFPPPPRGLPHSMLFTYATK</sequence>
<dbReference type="PANTHER" id="PTHR33446:SF2">
    <property type="entry name" value="PROTEIN TONB"/>
    <property type="match status" value="1"/>
</dbReference>
<feature type="region of interest" description="Disordered" evidence="10">
    <location>
        <begin position="69"/>
        <end position="215"/>
    </location>
</feature>
<comment type="subcellular location">
    <subcellularLocation>
        <location evidence="1">Cell inner membrane</location>
        <topology evidence="1">Single-pass membrane protein</topology>
        <orientation evidence="1">Periplasmic side</orientation>
    </subcellularLocation>
</comment>
<proteinExistence type="inferred from homology"/>
<keyword evidence="5" id="KW-0997">Cell inner membrane</keyword>
<comment type="similarity">
    <text evidence="2">Belongs to the TonB family.</text>
</comment>
<evidence type="ECO:0000259" key="12">
    <source>
        <dbReference type="PROSITE" id="PS52015"/>
    </source>
</evidence>
<dbReference type="SUPFAM" id="SSF74653">
    <property type="entry name" value="TolA/TonB C-terminal domain"/>
    <property type="match status" value="1"/>
</dbReference>
<dbReference type="Proteomes" id="UP001350748">
    <property type="component" value="Unassembled WGS sequence"/>
</dbReference>
<feature type="compositionally biased region" description="Basic and acidic residues" evidence="10">
    <location>
        <begin position="77"/>
        <end position="99"/>
    </location>
</feature>
<dbReference type="RefSeq" id="WP_332082022.1">
    <property type="nucleotide sequence ID" value="NZ_JAZHYN010000029.1"/>
</dbReference>
<dbReference type="Pfam" id="PF03544">
    <property type="entry name" value="TonB_C"/>
    <property type="match status" value="1"/>
</dbReference>
<evidence type="ECO:0000256" key="2">
    <source>
        <dbReference type="ARBA" id="ARBA00006555"/>
    </source>
</evidence>
<dbReference type="EMBL" id="JAZHYN010000029">
    <property type="protein sequence ID" value="MEF3366994.1"/>
    <property type="molecule type" value="Genomic_DNA"/>
</dbReference>
<evidence type="ECO:0000256" key="7">
    <source>
        <dbReference type="ARBA" id="ARBA00022927"/>
    </source>
</evidence>
<keyword evidence="6 11" id="KW-0812">Transmembrane</keyword>
<dbReference type="InterPro" id="IPR051045">
    <property type="entry name" value="TonB-dependent_transducer"/>
</dbReference>
<keyword evidence="3" id="KW-0813">Transport</keyword>
<name>A0ABU7XHY5_9HYPH</name>
<evidence type="ECO:0000256" key="10">
    <source>
        <dbReference type="SAM" id="MobiDB-lite"/>
    </source>
</evidence>
<keyword evidence="9 11" id="KW-0472">Membrane</keyword>
<evidence type="ECO:0000256" key="5">
    <source>
        <dbReference type="ARBA" id="ARBA00022519"/>
    </source>
</evidence>
<evidence type="ECO:0000313" key="13">
    <source>
        <dbReference type="EMBL" id="MEF3366994.1"/>
    </source>
</evidence>
<accession>A0ABU7XHY5</accession>
<reference evidence="13 14" key="1">
    <citation type="submission" date="2024-02" db="EMBL/GenBank/DDBJ databases">
        <authorList>
            <person name="Grouzdev D."/>
        </authorList>
    </citation>
    <scope>NUCLEOTIDE SEQUENCE [LARGE SCALE GENOMIC DNA]</scope>
    <source>
        <strain evidence="13 14">9N</strain>
    </source>
</reference>
<dbReference type="InterPro" id="IPR006260">
    <property type="entry name" value="TonB/TolA_C"/>
</dbReference>
<keyword evidence="7" id="KW-0653">Protein transport</keyword>
<evidence type="ECO:0000256" key="8">
    <source>
        <dbReference type="ARBA" id="ARBA00022989"/>
    </source>
</evidence>
<dbReference type="NCBIfam" id="TIGR01352">
    <property type="entry name" value="tonB_Cterm"/>
    <property type="match status" value="1"/>
</dbReference>
<evidence type="ECO:0000313" key="14">
    <source>
        <dbReference type="Proteomes" id="UP001350748"/>
    </source>
</evidence>
<gene>
    <name evidence="13" type="ORF">V3H18_10655</name>
</gene>
<evidence type="ECO:0000256" key="3">
    <source>
        <dbReference type="ARBA" id="ARBA00022448"/>
    </source>
</evidence>
<organism evidence="13 14">
    <name type="scientific">Methylocystis borbori</name>
    <dbReference type="NCBI Taxonomy" id="3118750"/>
    <lineage>
        <taxon>Bacteria</taxon>
        <taxon>Pseudomonadati</taxon>
        <taxon>Pseudomonadota</taxon>
        <taxon>Alphaproteobacteria</taxon>
        <taxon>Hyphomicrobiales</taxon>
        <taxon>Methylocystaceae</taxon>
        <taxon>Methylocystis</taxon>
    </lineage>
</organism>
<keyword evidence="4" id="KW-1003">Cell membrane</keyword>
<evidence type="ECO:0000256" key="11">
    <source>
        <dbReference type="SAM" id="Phobius"/>
    </source>
</evidence>
<evidence type="ECO:0000256" key="6">
    <source>
        <dbReference type="ARBA" id="ARBA00022692"/>
    </source>
</evidence>
<dbReference type="InterPro" id="IPR037682">
    <property type="entry name" value="TonB_C"/>
</dbReference>
<dbReference type="PROSITE" id="PS52015">
    <property type="entry name" value="TONB_CTD"/>
    <property type="match status" value="1"/>
</dbReference>
<feature type="transmembrane region" description="Helical" evidence="11">
    <location>
        <begin position="31"/>
        <end position="51"/>
    </location>
</feature>
<evidence type="ECO:0000256" key="4">
    <source>
        <dbReference type="ARBA" id="ARBA00022475"/>
    </source>
</evidence>
<evidence type="ECO:0000256" key="9">
    <source>
        <dbReference type="ARBA" id="ARBA00023136"/>
    </source>
</evidence>
<dbReference type="PANTHER" id="PTHR33446">
    <property type="entry name" value="PROTEIN TONB-RELATED"/>
    <property type="match status" value="1"/>
</dbReference>
<keyword evidence="14" id="KW-1185">Reference proteome</keyword>
<feature type="compositionally biased region" description="Basic and acidic residues" evidence="10">
    <location>
        <begin position="109"/>
        <end position="213"/>
    </location>
</feature>
<dbReference type="Gene3D" id="3.30.1150.10">
    <property type="match status" value="1"/>
</dbReference>
<feature type="domain" description="TonB C-terminal" evidence="12">
    <location>
        <begin position="249"/>
        <end position="335"/>
    </location>
</feature>